<dbReference type="Proteomes" id="UP000016843">
    <property type="component" value="Unassembled WGS sequence"/>
</dbReference>
<reference evidence="1 2" key="1">
    <citation type="journal article" date="2013" name="Genome Announc.">
        <title>Draft Genome Sequence of the Psychrophilic and Alkaliphilic Rhodonellum psychrophilum Strain GCM71T.</title>
        <authorList>
            <person name="Hauptmann A.L."/>
            <person name="Glaring M.A."/>
            <person name="Hallin P.F."/>
            <person name="Prieme A."/>
            <person name="Stougaard P."/>
        </authorList>
    </citation>
    <scope>NUCLEOTIDE SEQUENCE [LARGE SCALE GENOMIC DNA]</scope>
    <source>
        <strain evidence="1 2">GCM71</strain>
    </source>
</reference>
<dbReference type="AlphaFoldDB" id="U5C692"/>
<gene>
    <name evidence="1" type="ORF">P872_25175</name>
</gene>
<protein>
    <submittedName>
        <fullName evidence="1">Uncharacterized protein</fullName>
    </submittedName>
</protein>
<comment type="caution">
    <text evidence="1">The sequence shown here is derived from an EMBL/GenBank/DDBJ whole genome shotgun (WGS) entry which is preliminary data.</text>
</comment>
<sequence>MVTISSYISKVQRNPLELLSYFILVVKSIC</sequence>
<name>U5C692_9BACT</name>
<keyword evidence="2" id="KW-1185">Reference proteome</keyword>
<evidence type="ECO:0000313" key="1">
    <source>
        <dbReference type="EMBL" id="ERM84451.1"/>
    </source>
</evidence>
<proteinExistence type="predicted"/>
<accession>U5C692</accession>
<dbReference type="EMBL" id="AWXR01000004">
    <property type="protein sequence ID" value="ERM84451.1"/>
    <property type="molecule type" value="Genomic_DNA"/>
</dbReference>
<evidence type="ECO:0000313" key="2">
    <source>
        <dbReference type="Proteomes" id="UP000016843"/>
    </source>
</evidence>
<organism evidence="1 2">
    <name type="scientific">Rhodonellum psychrophilum GCM71 = DSM 17998</name>
    <dbReference type="NCBI Taxonomy" id="1123057"/>
    <lineage>
        <taxon>Bacteria</taxon>
        <taxon>Pseudomonadati</taxon>
        <taxon>Bacteroidota</taxon>
        <taxon>Cytophagia</taxon>
        <taxon>Cytophagales</taxon>
        <taxon>Cytophagaceae</taxon>
        <taxon>Rhodonellum</taxon>
    </lineage>
</organism>